<keyword evidence="3" id="KW-1185">Reference proteome</keyword>
<proteinExistence type="predicted"/>
<evidence type="ECO:0000313" key="3">
    <source>
        <dbReference type="Proteomes" id="UP000179807"/>
    </source>
</evidence>
<dbReference type="GeneID" id="94848363"/>
<evidence type="ECO:0000256" key="1">
    <source>
        <dbReference type="SAM" id="MobiDB-lite"/>
    </source>
</evidence>
<organism evidence="2 3">
    <name type="scientific">Tritrichomonas foetus</name>
    <dbReference type="NCBI Taxonomy" id="1144522"/>
    <lineage>
        <taxon>Eukaryota</taxon>
        <taxon>Metamonada</taxon>
        <taxon>Parabasalia</taxon>
        <taxon>Tritrichomonadida</taxon>
        <taxon>Tritrichomonadidae</taxon>
        <taxon>Tritrichomonas</taxon>
    </lineage>
</organism>
<dbReference type="Gene3D" id="1.10.225.10">
    <property type="entry name" value="Saposin-like"/>
    <property type="match status" value="1"/>
</dbReference>
<dbReference type="AlphaFoldDB" id="A0A1J4L269"/>
<name>A0A1J4L269_9EUKA</name>
<dbReference type="InterPro" id="IPR011001">
    <property type="entry name" value="Saposin-like"/>
</dbReference>
<dbReference type="RefSeq" id="XP_068370312.1">
    <property type="nucleotide sequence ID" value="XM_068513659.1"/>
</dbReference>
<evidence type="ECO:0000313" key="2">
    <source>
        <dbReference type="EMBL" id="OHT17176.1"/>
    </source>
</evidence>
<comment type="caution">
    <text evidence="2">The sequence shown here is derived from an EMBL/GenBank/DDBJ whole genome shotgun (WGS) entry which is preliminary data.</text>
</comment>
<dbReference type="EMBL" id="MLAK01000031">
    <property type="protein sequence ID" value="OHT17176.1"/>
    <property type="molecule type" value="Genomic_DNA"/>
</dbReference>
<reference evidence="2" key="1">
    <citation type="submission" date="2016-10" db="EMBL/GenBank/DDBJ databases">
        <authorList>
            <person name="Benchimol M."/>
            <person name="Almeida L.G."/>
            <person name="Vasconcelos A.T."/>
            <person name="Perreira-Neves A."/>
            <person name="Rosa I.A."/>
            <person name="Tasca T."/>
            <person name="Bogo M.R."/>
            <person name="de Souza W."/>
        </authorList>
    </citation>
    <scope>NUCLEOTIDE SEQUENCE [LARGE SCALE GENOMIC DNA]</scope>
    <source>
        <strain evidence="2">K</strain>
    </source>
</reference>
<accession>A0A1J4L269</accession>
<dbReference type="SUPFAM" id="SSF47862">
    <property type="entry name" value="Saposin"/>
    <property type="match status" value="1"/>
</dbReference>
<gene>
    <name evidence="2" type="ORF">TRFO_41244</name>
</gene>
<sequence>MIELLFTLTLALPSNHRLERDDTAKVYHFECFNIVRQVEREIMHDGDIANVMLSLKEHCQKLPEKRKAICSSIIEEEKIKKVYQLIQNNQERPESICATIGYPRVFGGRKAISQSQCVQILDLIKEENEKMKQSRKAEDNFNKDNDNNDENDDNHIRGRPKSPRRKDRDSSHLIVGTKVCNNFDEKDKMLCHIITRLAMRAARTEIEEGAESLAICKKLENQHLIQMESSEKEK</sequence>
<protein>
    <submittedName>
        <fullName evidence="2">Uncharacterized protein</fullName>
    </submittedName>
</protein>
<feature type="region of interest" description="Disordered" evidence="1">
    <location>
        <begin position="131"/>
        <end position="171"/>
    </location>
</feature>
<dbReference type="VEuPathDB" id="TrichDB:TRFO_41244"/>
<dbReference type="Proteomes" id="UP000179807">
    <property type="component" value="Unassembled WGS sequence"/>
</dbReference>
<feature type="compositionally biased region" description="Basic and acidic residues" evidence="1">
    <location>
        <begin position="131"/>
        <end position="146"/>
    </location>
</feature>